<name>A0A1H2Q845_9FIRM</name>
<dbReference type="AlphaFoldDB" id="A0A1H2Q845"/>
<dbReference type="Proteomes" id="UP000182429">
    <property type="component" value="Unassembled WGS sequence"/>
</dbReference>
<reference evidence="1 2" key="1">
    <citation type="submission" date="2016-10" db="EMBL/GenBank/DDBJ databases">
        <authorList>
            <person name="de Groot N.N."/>
        </authorList>
    </citation>
    <scope>NUCLEOTIDE SEQUENCE [LARGE SCALE GENOMIC DNA]</scope>
    <source>
        <strain evidence="1 2">S3b</strain>
    </source>
</reference>
<evidence type="ECO:0000313" key="2">
    <source>
        <dbReference type="Proteomes" id="UP000182429"/>
    </source>
</evidence>
<protein>
    <submittedName>
        <fullName evidence="1">Putative zinc binding domain-containing protein</fullName>
    </submittedName>
</protein>
<accession>A0A1H2Q845</accession>
<dbReference type="STRING" id="1630.SAMN05216514_10449"/>
<dbReference type="OrthoDB" id="1644422at2"/>
<organism evidence="1 2">
    <name type="scientific">Kandleria vitulina</name>
    <dbReference type="NCBI Taxonomy" id="1630"/>
    <lineage>
        <taxon>Bacteria</taxon>
        <taxon>Bacillati</taxon>
        <taxon>Bacillota</taxon>
        <taxon>Erysipelotrichia</taxon>
        <taxon>Erysipelotrichales</taxon>
        <taxon>Coprobacillaceae</taxon>
        <taxon>Kandleria</taxon>
    </lineage>
</organism>
<dbReference type="eggNOG" id="ENOG5033IVP">
    <property type="taxonomic scope" value="Bacteria"/>
</dbReference>
<proteinExistence type="predicted"/>
<dbReference type="EMBL" id="FNNF01000002">
    <property type="protein sequence ID" value="SDW03353.1"/>
    <property type="molecule type" value="Genomic_DNA"/>
</dbReference>
<gene>
    <name evidence="1" type="ORF">SAMN04487759_102108</name>
</gene>
<dbReference type="RefSeq" id="WP_029072354.1">
    <property type="nucleotide sequence ID" value="NZ_FNNF01000002.1"/>
</dbReference>
<evidence type="ECO:0000313" key="1">
    <source>
        <dbReference type="EMBL" id="SDW03353.1"/>
    </source>
</evidence>
<sequence>MRKCPLCHKIMDEESYIIDQGVSISDLVLIKKDKNYHREKYPLKAAVCPDCGHVELYIDAIKKCSQ</sequence>